<comment type="caution">
    <text evidence="2">The sequence shown here is derived from an EMBL/GenBank/DDBJ whole genome shotgun (WGS) entry which is preliminary data.</text>
</comment>
<dbReference type="SUPFAM" id="SSF48452">
    <property type="entry name" value="TPR-like"/>
    <property type="match status" value="1"/>
</dbReference>
<keyword evidence="1" id="KW-0802">TPR repeat</keyword>
<dbReference type="PROSITE" id="PS50293">
    <property type="entry name" value="TPR_REGION"/>
    <property type="match status" value="1"/>
</dbReference>
<evidence type="ECO:0000313" key="2">
    <source>
        <dbReference type="EMBL" id="GFP22311.1"/>
    </source>
</evidence>
<accession>A0A6V8NSS6</accession>
<dbReference type="AlphaFoldDB" id="A0A6V8NSS6"/>
<proteinExistence type="predicted"/>
<sequence>PSGYYLLGYALYKLGKFEEAIESFKQAYLLDPDFSLEKAGLIKKTPEAKP</sequence>
<dbReference type="InterPro" id="IPR011990">
    <property type="entry name" value="TPR-like_helical_dom_sf"/>
</dbReference>
<dbReference type="InterPro" id="IPR019734">
    <property type="entry name" value="TPR_rpt"/>
</dbReference>
<dbReference type="Gene3D" id="1.25.40.10">
    <property type="entry name" value="Tetratricopeptide repeat domain"/>
    <property type="match status" value="1"/>
</dbReference>
<dbReference type="PROSITE" id="PS50005">
    <property type="entry name" value="TPR"/>
    <property type="match status" value="1"/>
</dbReference>
<protein>
    <submittedName>
        <fullName evidence="2">Uncharacterized protein</fullName>
    </submittedName>
</protein>
<dbReference type="Pfam" id="PF00515">
    <property type="entry name" value="TPR_1"/>
    <property type="match status" value="1"/>
</dbReference>
<dbReference type="Proteomes" id="UP000580051">
    <property type="component" value="Unassembled WGS sequence"/>
</dbReference>
<reference evidence="2 3" key="1">
    <citation type="journal article" date="2020" name="Front. Microbiol.">
        <title>Single-cell genomics of novel Actinobacteria with the Wood-Ljungdahl pathway discovered in a serpentinizing system.</title>
        <authorList>
            <person name="Merino N."/>
            <person name="Kawai M."/>
            <person name="Boyd E.S."/>
            <person name="Colman D.R."/>
            <person name="McGlynn S.E."/>
            <person name="Nealson K.H."/>
            <person name="Kurokawa K."/>
            <person name="Hongoh Y."/>
        </authorList>
    </citation>
    <scope>NUCLEOTIDE SEQUENCE [LARGE SCALE GENOMIC DNA]</scope>
    <source>
        <strain evidence="2 3">S06</strain>
    </source>
</reference>
<gene>
    <name evidence="2" type="ORF">HKBW3S06_01538</name>
</gene>
<organism evidence="2 3">
    <name type="scientific">Candidatus Hakubella thermalkaliphila</name>
    <dbReference type="NCBI Taxonomy" id="2754717"/>
    <lineage>
        <taxon>Bacteria</taxon>
        <taxon>Bacillati</taxon>
        <taxon>Actinomycetota</taxon>
        <taxon>Actinomycetota incertae sedis</taxon>
        <taxon>Candidatus Hakubellales</taxon>
        <taxon>Candidatus Hakubellaceae</taxon>
        <taxon>Candidatus Hakubella</taxon>
    </lineage>
</organism>
<feature type="non-terminal residue" evidence="2">
    <location>
        <position position="1"/>
    </location>
</feature>
<evidence type="ECO:0000256" key="1">
    <source>
        <dbReference type="PROSITE-ProRule" id="PRU00339"/>
    </source>
</evidence>
<evidence type="ECO:0000313" key="3">
    <source>
        <dbReference type="Proteomes" id="UP000580051"/>
    </source>
</evidence>
<name>A0A6V8NSS6_9ACTN</name>
<dbReference type="SMART" id="SM00028">
    <property type="entry name" value="TPR"/>
    <property type="match status" value="1"/>
</dbReference>
<dbReference type="EMBL" id="BLRV01000334">
    <property type="protein sequence ID" value="GFP22311.1"/>
    <property type="molecule type" value="Genomic_DNA"/>
</dbReference>
<feature type="repeat" description="TPR" evidence="1">
    <location>
        <begin position="2"/>
        <end position="34"/>
    </location>
</feature>